<keyword evidence="1" id="KW-0472">Membrane</keyword>
<keyword evidence="1" id="KW-0812">Transmembrane</keyword>
<gene>
    <name evidence="2" type="ORF">J2Z17_001596</name>
</gene>
<accession>A0ABS4DWV4</accession>
<dbReference type="Proteomes" id="UP000759443">
    <property type="component" value="Unassembled WGS sequence"/>
</dbReference>
<dbReference type="InterPro" id="IPR018723">
    <property type="entry name" value="DUF2254_membrane"/>
</dbReference>
<evidence type="ECO:0000256" key="1">
    <source>
        <dbReference type="SAM" id="Phobius"/>
    </source>
</evidence>
<evidence type="ECO:0000313" key="3">
    <source>
        <dbReference type="Proteomes" id="UP000759443"/>
    </source>
</evidence>
<dbReference type="Pfam" id="PF10011">
    <property type="entry name" value="DUF2254"/>
    <property type="match status" value="1"/>
</dbReference>
<name>A0ABS4DWV4_9HYPH</name>
<dbReference type="RefSeq" id="WP_209943798.1">
    <property type="nucleotide sequence ID" value="NZ_JAGGJU010000004.1"/>
</dbReference>
<feature type="transmembrane region" description="Helical" evidence="1">
    <location>
        <begin position="104"/>
        <end position="126"/>
    </location>
</feature>
<feature type="transmembrane region" description="Helical" evidence="1">
    <location>
        <begin position="21"/>
        <end position="40"/>
    </location>
</feature>
<feature type="transmembrane region" description="Helical" evidence="1">
    <location>
        <begin position="132"/>
        <end position="153"/>
    </location>
</feature>
<keyword evidence="3" id="KW-1185">Reference proteome</keyword>
<evidence type="ECO:0000313" key="2">
    <source>
        <dbReference type="EMBL" id="MBP1850162.1"/>
    </source>
</evidence>
<organism evidence="2 3">
    <name type="scientific">Rhizobium halophytocola</name>
    <dbReference type="NCBI Taxonomy" id="735519"/>
    <lineage>
        <taxon>Bacteria</taxon>
        <taxon>Pseudomonadati</taxon>
        <taxon>Pseudomonadota</taxon>
        <taxon>Alphaproteobacteria</taxon>
        <taxon>Hyphomicrobiales</taxon>
        <taxon>Rhizobiaceae</taxon>
        <taxon>Rhizobium/Agrobacterium group</taxon>
        <taxon>Rhizobium</taxon>
    </lineage>
</organism>
<proteinExistence type="predicted"/>
<protein>
    <submittedName>
        <fullName evidence="2">Membrane protein</fullName>
    </submittedName>
</protein>
<dbReference type="EMBL" id="JAGGJU010000004">
    <property type="protein sequence ID" value="MBP1850162.1"/>
    <property type="molecule type" value="Genomic_DNA"/>
</dbReference>
<keyword evidence="1" id="KW-1133">Transmembrane helix</keyword>
<reference evidence="2 3" key="1">
    <citation type="submission" date="2021-03" db="EMBL/GenBank/DDBJ databases">
        <title>Genomic Encyclopedia of Type Strains, Phase IV (KMG-IV): sequencing the most valuable type-strain genomes for metagenomic binning, comparative biology and taxonomic classification.</title>
        <authorList>
            <person name="Goeker M."/>
        </authorList>
    </citation>
    <scope>NUCLEOTIDE SEQUENCE [LARGE SCALE GENOMIC DNA]</scope>
    <source>
        <strain evidence="2 3">DSM 21600</strain>
    </source>
</reference>
<sequence length="434" mass="46616">MSRHWWLALQVARRLWFRATLYAVIAAITAVLGIALGRFIPDSLSDVIGTKAVDAILTIIASSMLTVTTFSLSTLVSATSAAATSGTPRAISLLLQDRTAQSALSTFLGAFLFSLVGLIALNTGLYGGGGRVVLFAVTLAVVALIVVMLLRWIDHLAGLGQVSETIRRVADATEPPLTALAGRPYLGAVGWATPPDTATAVLADDAGFIRHLDIARLQAMAEALDLTFYVRVRPGDYCWLGQPIAYVDAPKGLGEPDEDNLGEIKQVFTIGPQRSYDQDPLFGLTVLSEIASRALSPGINDPGTANDVTVQAARLMTRLGQAFVERRRLEIEGAEEAADFKRVHLMPITTTELMEAAYLPIARDGAGMIEVVTTMLQALYGLTQVGDAELADCARRMGETVTARAREGLPHDMDRERLDAILEKLSGPELHPLR</sequence>
<comment type="caution">
    <text evidence="2">The sequence shown here is derived from an EMBL/GenBank/DDBJ whole genome shotgun (WGS) entry which is preliminary data.</text>
</comment>
<feature type="transmembrane region" description="Helical" evidence="1">
    <location>
        <begin position="55"/>
        <end position="83"/>
    </location>
</feature>